<feature type="compositionally biased region" description="Low complexity" evidence="2">
    <location>
        <begin position="290"/>
        <end position="307"/>
    </location>
</feature>
<keyword evidence="4" id="KW-1185">Reference proteome</keyword>
<organism evidence="3 4">
    <name type="scientific">Nonomuraea coxensis DSM 45129</name>
    <dbReference type="NCBI Taxonomy" id="1122611"/>
    <lineage>
        <taxon>Bacteria</taxon>
        <taxon>Bacillati</taxon>
        <taxon>Actinomycetota</taxon>
        <taxon>Actinomycetes</taxon>
        <taxon>Streptosporangiales</taxon>
        <taxon>Streptosporangiaceae</taxon>
        <taxon>Nonomuraea</taxon>
    </lineage>
</organism>
<dbReference type="EMBL" id="CP068985">
    <property type="protein sequence ID" value="QYC38725.1"/>
    <property type="molecule type" value="Genomic_DNA"/>
</dbReference>
<protein>
    <recommendedName>
        <fullName evidence="5">PPE family domain-containing protein</fullName>
    </recommendedName>
</protein>
<feature type="compositionally biased region" description="Low complexity" evidence="2">
    <location>
        <begin position="264"/>
        <end position="282"/>
    </location>
</feature>
<evidence type="ECO:0000313" key="4">
    <source>
        <dbReference type="Proteomes" id="UP000824681"/>
    </source>
</evidence>
<sequence>MGGEKKKTHLLKPYCGQWTVQTDGRNVAGVVNFFNMFQPERISDAAEAYKNAQKAVSGLQDAVQEHARALTGVWEGKASVEAQKALRLLWTTLANLSARLDEMHQPVADFSTVVRKHKEFIDDTTKGVLQTWANQNDMLGSSDDSIPDIYSTYTGVFDKDNPDQATTDFGSQDELAGLHLRTFANDLAYVHAKIPDTVDKTLMDITPSSGQMPTPPPVTYPGGVDPRLPNNLHPNGPGNLPATPAGYNPSLQDPDNPRLNPTDPNAGNPPGIGDPNGPNGNVPGTGPGTGTMPNIPNTNIPGTNVPGLNSPNGSTPGYDPAANLDPSGTNGNNGTSLQDFNPSNPNGYNPSANPNSTSNPGTYGNPGGSTYPGSTAYGTPAAYRSGTTAGIPGTATGGGNVTANPAATTAATRAGTTGTGMPFLPMGAGAGAGAGGQQSEKRESTTWLHEDDDVWGTNPDGTVNSQIG</sequence>
<dbReference type="Proteomes" id="UP000824681">
    <property type="component" value="Chromosome"/>
</dbReference>
<feature type="compositionally biased region" description="Low complexity" evidence="2">
    <location>
        <begin position="349"/>
        <end position="360"/>
    </location>
</feature>
<feature type="compositionally biased region" description="Polar residues" evidence="2">
    <location>
        <begin position="459"/>
        <end position="468"/>
    </location>
</feature>
<gene>
    <name evidence="3" type="ORF">Nocox_05490</name>
</gene>
<feature type="coiled-coil region" evidence="1">
    <location>
        <begin position="42"/>
        <end position="69"/>
    </location>
</feature>
<feature type="region of interest" description="Disordered" evidence="2">
    <location>
        <begin position="412"/>
        <end position="468"/>
    </location>
</feature>
<dbReference type="RefSeq" id="WP_020545805.1">
    <property type="nucleotide sequence ID" value="NZ_CP068985.1"/>
</dbReference>
<dbReference type="InterPro" id="IPR010310">
    <property type="entry name" value="T7SS_ESAT-6-like"/>
</dbReference>
<dbReference type="Gene3D" id="1.10.287.1060">
    <property type="entry name" value="ESAT-6-like"/>
    <property type="match status" value="1"/>
</dbReference>
<reference evidence="3 4" key="1">
    <citation type="journal article" date="2021" name="ACS Chem. Biol.">
        <title>Genomic-Led Discovery of a Novel Glycopeptide Antibiotic by Nonomuraea coxensis DSM 45129.</title>
        <authorList>
            <person name="Yushchuk O."/>
            <person name="Vior N.M."/>
            <person name="Andreo-Vidal A."/>
            <person name="Berini F."/>
            <person name="Ruckert C."/>
            <person name="Busche T."/>
            <person name="Binda E."/>
            <person name="Kalinowski J."/>
            <person name="Truman A.W."/>
            <person name="Marinelli F."/>
        </authorList>
    </citation>
    <scope>NUCLEOTIDE SEQUENCE [LARGE SCALE GENOMIC DNA]</scope>
    <source>
        <strain evidence="3 4">DSM 45129</strain>
    </source>
</reference>
<name>A0ABX8TTD0_9ACTN</name>
<keyword evidence="1" id="KW-0175">Coiled coil</keyword>
<feature type="compositionally biased region" description="Polar residues" evidence="2">
    <location>
        <begin position="326"/>
        <end position="348"/>
    </location>
</feature>
<evidence type="ECO:0008006" key="5">
    <source>
        <dbReference type="Google" id="ProtNLM"/>
    </source>
</evidence>
<evidence type="ECO:0000256" key="2">
    <source>
        <dbReference type="SAM" id="MobiDB-lite"/>
    </source>
</evidence>
<evidence type="ECO:0000256" key="1">
    <source>
        <dbReference type="SAM" id="Coils"/>
    </source>
</evidence>
<accession>A0ABX8TTD0</accession>
<feature type="region of interest" description="Disordered" evidence="2">
    <location>
        <begin position="202"/>
        <end position="372"/>
    </location>
</feature>
<dbReference type="InterPro" id="IPR036689">
    <property type="entry name" value="ESAT-6-like_sf"/>
</dbReference>
<evidence type="ECO:0000313" key="3">
    <source>
        <dbReference type="EMBL" id="QYC38725.1"/>
    </source>
</evidence>
<proteinExistence type="predicted"/>
<feature type="compositionally biased region" description="Low complexity" evidence="2">
    <location>
        <begin position="220"/>
        <end position="241"/>
    </location>
</feature>
<dbReference type="Pfam" id="PF06013">
    <property type="entry name" value="WXG100"/>
    <property type="match status" value="1"/>
</dbReference>
<dbReference type="SUPFAM" id="SSF140453">
    <property type="entry name" value="EsxAB dimer-like"/>
    <property type="match status" value="1"/>
</dbReference>